<sequence length="277" mass="32495">MIENEAFNILFLEMKQKINELVETSPNRLAAAEQSFLIANEYCEKVSAPEKFDSPLKEIYFYKQIRPSFEAELIYFGEVYFILSFFPPRRKDAIKFLNQQFLTIHRFRTRNHVLYDYFRLNKKDQDEVFFTKSKLNSPIWLTKTLPLGDRNATPAGKVNARFLALQELECFLQKMMSELEGNTEQLSGPIKWTASKAALVELAYALKASGAVNHGNVTIRDIANHLEKVFQRDLSQFYRTFQEIRIRKNSRTTFLDRLKDKLEKWMDNTDFDGKGEL</sequence>
<protein>
    <submittedName>
        <fullName evidence="1">RteC domain-containing protein</fullName>
    </submittedName>
</protein>
<comment type="caution">
    <text evidence="1">The sequence shown here is derived from an EMBL/GenBank/DDBJ whole genome shotgun (WGS) entry which is preliminary data.</text>
</comment>
<proteinExistence type="predicted"/>
<dbReference type="Proteomes" id="UP000664480">
    <property type="component" value="Unassembled WGS sequence"/>
</dbReference>
<keyword evidence="2" id="KW-1185">Reference proteome</keyword>
<dbReference type="RefSeq" id="WP_206588151.1">
    <property type="nucleotide sequence ID" value="NZ_JAFKCU010000005.1"/>
</dbReference>
<dbReference type="InterPro" id="IPR018534">
    <property type="entry name" value="Tet_reg_excision_RteC"/>
</dbReference>
<name>A0ABS3CLV7_9BACT</name>
<dbReference type="EMBL" id="JAFKCU010000005">
    <property type="protein sequence ID" value="MBN7817481.1"/>
    <property type="molecule type" value="Genomic_DNA"/>
</dbReference>
<dbReference type="Pfam" id="PF09357">
    <property type="entry name" value="RteC"/>
    <property type="match status" value="1"/>
</dbReference>
<gene>
    <name evidence="1" type="ORF">J0A69_18715</name>
</gene>
<organism evidence="1 2">
    <name type="scientific">Algoriphagus pacificus</name>
    <dbReference type="NCBI Taxonomy" id="2811234"/>
    <lineage>
        <taxon>Bacteria</taxon>
        <taxon>Pseudomonadati</taxon>
        <taxon>Bacteroidota</taxon>
        <taxon>Cytophagia</taxon>
        <taxon>Cytophagales</taxon>
        <taxon>Cyclobacteriaceae</taxon>
        <taxon>Algoriphagus</taxon>
    </lineage>
</organism>
<accession>A0ABS3CLV7</accession>
<reference evidence="1 2" key="1">
    <citation type="submission" date="2021-03" db="EMBL/GenBank/DDBJ databases">
        <title>novel species isolated from a fishpond in China.</title>
        <authorList>
            <person name="Lu H."/>
            <person name="Cai Z."/>
        </authorList>
    </citation>
    <scope>NUCLEOTIDE SEQUENCE [LARGE SCALE GENOMIC DNA]</scope>
    <source>
        <strain evidence="1 2">YJ13C</strain>
    </source>
</reference>
<evidence type="ECO:0000313" key="1">
    <source>
        <dbReference type="EMBL" id="MBN7817481.1"/>
    </source>
</evidence>
<evidence type="ECO:0000313" key="2">
    <source>
        <dbReference type="Proteomes" id="UP000664480"/>
    </source>
</evidence>